<organism evidence="1 2">
    <name type="scientific">Bacillus yapensis</name>
    <dbReference type="NCBI Taxonomy" id="2492960"/>
    <lineage>
        <taxon>Bacteria</taxon>
        <taxon>Bacillati</taxon>
        <taxon>Bacillota</taxon>
        <taxon>Bacilli</taxon>
        <taxon>Bacillales</taxon>
        <taxon>Bacillaceae</taxon>
        <taxon>Bacillus</taxon>
    </lineage>
</organism>
<dbReference type="Proteomes" id="UP000271374">
    <property type="component" value="Unassembled WGS sequence"/>
</dbReference>
<dbReference type="InterPro" id="IPR021596">
    <property type="entry name" value="DUF3219"/>
</dbReference>
<name>A0A431VVE7_9BACI</name>
<comment type="caution">
    <text evidence="1">The sequence shown here is derived from an EMBL/GenBank/DDBJ whole genome shotgun (WGS) entry which is preliminary data.</text>
</comment>
<proteinExistence type="predicted"/>
<dbReference type="EMBL" id="RXNT01000020">
    <property type="protein sequence ID" value="RTR27140.1"/>
    <property type="molecule type" value="Genomic_DNA"/>
</dbReference>
<dbReference type="Pfam" id="PF11514">
    <property type="entry name" value="DUF3219"/>
    <property type="match status" value="1"/>
</dbReference>
<gene>
    <name evidence="1" type="ORF">EKG37_19855</name>
</gene>
<reference evidence="1 2" key="1">
    <citation type="submission" date="2018-12" db="EMBL/GenBank/DDBJ databases">
        <title>Bacillus yapensis draft genome sequence.</title>
        <authorList>
            <person name="Yu L."/>
            <person name="Xu X."/>
            <person name="Tang X."/>
        </authorList>
    </citation>
    <scope>NUCLEOTIDE SEQUENCE [LARGE SCALE GENOMIC DNA]</scope>
    <source>
        <strain evidence="1 2">XXST-01</strain>
    </source>
</reference>
<keyword evidence="2" id="KW-1185">Reference proteome</keyword>
<dbReference type="OrthoDB" id="2920197at2"/>
<dbReference type="InterPro" id="IPR023105">
    <property type="entry name" value="YkvR-like_sf"/>
</dbReference>
<dbReference type="SUPFAM" id="SSF159173">
    <property type="entry name" value="YkvR-like"/>
    <property type="match status" value="1"/>
</dbReference>
<dbReference type="Gene3D" id="2.40.30.80">
    <property type="entry name" value="YkvR-like"/>
    <property type="match status" value="1"/>
</dbReference>
<accession>A0A431VVE7</accession>
<dbReference type="AlphaFoldDB" id="A0A431VVE7"/>
<evidence type="ECO:0000313" key="1">
    <source>
        <dbReference type="EMBL" id="RTR27140.1"/>
    </source>
</evidence>
<sequence length="91" mass="10764">MDIFLDGRKIKAHTYEELNQNGKHKIKVQFHVKTEEYHEVTTLLYKGSFQVEVPQHNLNFHGEIQEYSTSITNLYEENQVGDFLLVLIEVR</sequence>
<evidence type="ECO:0000313" key="2">
    <source>
        <dbReference type="Proteomes" id="UP000271374"/>
    </source>
</evidence>
<protein>
    <submittedName>
        <fullName evidence="1">DUF3219 family protein</fullName>
    </submittedName>
</protein>